<dbReference type="EMBL" id="HBIK01008282">
    <property type="protein sequence ID" value="CAE0378992.1"/>
    <property type="molecule type" value="Transcribed_RNA"/>
</dbReference>
<dbReference type="Proteomes" id="UP001295684">
    <property type="component" value="Unassembled WGS sequence"/>
</dbReference>
<name>A0A7S3NU51_EUPCR</name>
<reference evidence="1" key="1">
    <citation type="submission" date="2021-01" db="EMBL/GenBank/DDBJ databases">
        <authorList>
            <person name="Corre E."/>
            <person name="Pelletier E."/>
            <person name="Niang G."/>
            <person name="Scheremetjew M."/>
            <person name="Finn R."/>
            <person name="Kale V."/>
            <person name="Holt S."/>
            <person name="Cochrane G."/>
            <person name="Meng A."/>
            <person name="Brown T."/>
            <person name="Cohen L."/>
        </authorList>
    </citation>
    <scope>NUCLEOTIDE SEQUENCE</scope>
    <source>
        <strain evidence="1">CT5</strain>
    </source>
</reference>
<keyword evidence="3" id="KW-1185">Reference proteome</keyword>
<protein>
    <submittedName>
        <fullName evidence="1">Uncharacterized protein</fullName>
    </submittedName>
</protein>
<accession>A0A7S3NU51</accession>
<proteinExistence type="predicted"/>
<evidence type="ECO:0000313" key="1">
    <source>
        <dbReference type="EMBL" id="CAE0378992.1"/>
    </source>
</evidence>
<dbReference type="EMBL" id="CAMPGE010017230">
    <property type="protein sequence ID" value="CAI2375733.1"/>
    <property type="molecule type" value="Genomic_DNA"/>
</dbReference>
<evidence type="ECO:0000313" key="2">
    <source>
        <dbReference type="EMBL" id="CAI2375733.1"/>
    </source>
</evidence>
<reference evidence="2" key="2">
    <citation type="submission" date="2023-07" db="EMBL/GenBank/DDBJ databases">
        <authorList>
            <consortium name="AG Swart"/>
            <person name="Singh M."/>
            <person name="Singh A."/>
            <person name="Seah K."/>
            <person name="Emmerich C."/>
        </authorList>
    </citation>
    <scope>NUCLEOTIDE SEQUENCE</scope>
    <source>
        <strain evidence="2">DP1</strain>
    </source>
</reference>
<evidence type="ECO:0000313" key="3">
    <source>
        <dbReference type="Proteomes" id="UP001295684"/>
    </source>
</evidence>
<organism evidence="1">
    <name type="scientific">Euplotes crassus</name>
    <dbReference type="NCBI Taxonomy" id="5936"/>
    <lineage>
        <taxon>Eukaryota</taxon>
        <taxon>Sar</taxon>
        <taxon>Alveolata</taxon>
        <taxon>Ciliophora</taxon>
        <taxon>Intramacronucleata</taxon>
        <taxon>Spirotrichea</taxon>
        <taxon>Hypotrichia</taxon>
        <taxon>Euplotida</taxon>
        <taxon>Euplotidae</taxon>
        <taxon>Moneuplotes</taxon>
    </lineage>
</organism>
<dbReference type="AlphaFoldDB" id="A0A7S3NU51"/>
<gene>
    <name evidence="1" type="ORF">ECRA1380_LOCUS3951</name>
    <name evidence="2" type="ORF">ECRASSUSDP1_LOCUS17097</name>
</gene>
<sequence length="320" mass="34908">MESLVGLLTEAADQMNGKDTSDYGDLMGIDSKFVLNHADESGIGIKGQLLLAGPTLQHIRDQGSQLWEDKDDDDLFFVISIRTKGDPQTTIDGIRQIIQDFGIPIEEMASQFGDLKFHAGDGEALIGFKAQDSPYTEMLNNVLLHSKVFGDGSQDITTEFSINLGSTFSDMLDEEPLFKHLAKSLSIELKGNLHEATRQNILEVLEGKKEDLGPLLSAAHALFLVKNVRSNIEVDTTEEMLETLAESTKEGFPMAAFSLKQIFALVKQAGLPIDMFKPILELINSNSAGEVNISAYAQAGIKFTIRAPGVDEAVGAFLED</sequence>